<dbReference type="AlphaFoldDB" id="A0A7E5W274"/>
<protein>
    <submittedName>
        <fullName evidence="2">Uncharacterized protein LOC113498776</fullName>
    </submittedName>
</protein>
<accession>A0A7E5W274</accession>
<dbReference type="OrthoDB" id="7483080at2759"/>
<organism evidence="1 2">
    <name type="scientific">Trichoplusia ni</name>
    <name type="common">Cabbage looper</name>
    <dbReference type="NCBI Taxonomy" id="7111"/>
    <lineage>
        <taxon>Eukaryota</taxon>
        <taxon>Metazoa</taxon>
        <taxon>Ecdysozoa</taxon>
        <taxon>Arthropoda</taxon>
        <taxon>Hexapoda</taxon>
        <taxon>Insecta</taxon>
        <taxon>Pterygota</taxon>
        <taxon>Neoptera</taxon>
        <taxon>Endopterygota</taxon>
        <taxon>Lepidoptera</taxon>
        <taxon>Glossata</taxon>
        <taxon>Ditrysia</taxon>
        <taxon>Noctuoidea</taxon>
        <taxon>Noctuidae</taxon>
        <taxon>Plusiinae</taxon>
        <taxon>Trichoplusia</taxon>
    </lineage>
</organism>
<proteinExistence type="predicted"/>
<evidence type="ECO:0000313" key="1">
    <source>
        <dbReference type="Proteomes" id="UP000322000"/>
    </source>
</evidence>
<sequence>MCSQEDTHYFTPSEEIPVEAEETQYICQAQIDMQSELYNQLFNNDTQNPEDAAIIPNWDFPSTSTQVVPCMETLTRSLVEVPSIISPQEPPDVAIQQPVQTGPPVLHVMEPAADLNTEECDLILDQELTLDFLTDTEKILLNDIIGSELLDMNVLDTVPEEQMRPYPLEDISGY</sequence>
<reference evidence="2" key="1">
    <citation type="submission" date="2025-08" db="UniProtKB">
        <authorList>
            <consortium name="RefSeq"/>
        </authorList>
    </citation>
    <scope>IDENTIFICATION</scope>
</reference>
<name>A0A7E5W274_TRINI</name>
<keyword evidence="1" id="KW-1185">Reference proteome</keyword>
<gene>
    <name evidence="2" type="primary">LOC113498776</name>
</gene>
<dbReference type="Proteomes" id="UP000322000">
    <property type="component" value="Chromosome 11"/>
</dbReference>
<dbReference type="KEGG" id="tnl:113498776"/>
<dbReference type="GeneID" id="113498776"/>
<evidence type="ECO:0000313" key="2">
    <source>
        <dbReference type="RefSeq" id="XP_026734720.1"/>
    </source>
</evidence>
<dbReference type="InParanoid" id="A0A7E5W274"/>
<dbReference type="RefSeq" id="XP_026734720.1">
    <property type="nucleotide sequence ID" value="XM_026878919.1"/>
</dbReference>